<accession>A0A3R8M1I7</accession>
<feature type="region of interest" description="Disordered" evidence="1">
    <location>
        <begin position="157"/>
        <end position="196"/>
    </location>
</feature>
<feature type="compositionally biased region" description="Basic and acidic residues" evidence="1">
    <location>
        <begin position="114"/>
        <end position="138"/>
    </location>
</feature>
<keyword evidence="3" id="KW-1185">Reference proteome</keyword>
<evidence type="ECO:0000256" key="1">
    <source>
        <dbReference type="SAM" id="MobiDB-lite"/>
    </source>
</evidence>
<evidence type="ECO:0000313" key="3">
    <source>
        <dbReference type="Proteomes" id="UP000274920"/>
    </source>
</evidence>
<dbReference type="EMBL" id="RHJS01000002">
    <property type="protein sequence ID" value="RRK33888.1"/>
    <property type="molecule type" value="Genomic_DNA"/>
</dbReference>
<feature type="region of interest" description="Disordered" evidence="1">
    <location>
        <begin position="216"/>
        <end position="254"/>
    </location>
</feature>
<feature type="region of interest" description="Disordered" evidence="1">
    <location>
        <begin position="1"/>
        <end position="62"/>
    </location>
</feature>
<sequence length="254" mass="28976">MQIHIQSGRGKAGSTWNRVQMAANSMNRKAARDAQSGKRKDGQERREDRVNISPNNQMEGRLDFLMERKRELIERKNELMASGGDWDSIKAMVALYEEQISNVETEISQTLKQMVEDQLEKAEEEKKDEKDPKTKEEQQIQSLNNISNASLDYKQVSQIHKAHDQKERDASVISMEVKLDDSRGGASKGKRERLGDVLSEADQLYTKAMKGYMQLNESVKEAGEENAKEKEKLNDGEEQEKDTVSQPADEEQDI</sequence>
<feature type="region of interest" description="Disordered" evidence="1">
    <location>
        <begin position="114"/>
        <end position="140"/>
    </location>
</feature>
<feature type="compositionally biased region" description="Basic and acidic residues" evidence="1">
    <location>
        <begin position="30"/>
        <end position="50"/>
    </location>
</feature>
<protein>
    <submittedName>
        <fullName evidence="2">Uncharacterized protein</fullName>
    </submittedName>
</protein>
<comment type="caution">
    <text evidence="2">The sequence shown here is derived from an EMBL/GenBank/DDBJ whole genome shotgun (WGS) entry which is preliminary data.</text>
</comment>
<feature type="compositionally biased region" description="Basic and acidic residues" evidence="1">
    <location>
        <begin position="218"/>
        <end position="235"/>
    </location>
</feature>
<organism evidence="2 3">
    <name type="scientific">Schaedlerella arabinosiphila</name>
    <dbReference type="NCBI Taxonomy" id="2044587"/>
    <lineage>
        <taxon>Bacteria</taxon>
        <taxon>Bacillati</taxon>
        <taxon>Bacillota</taxon>
        <taxon>Clostridia</taxon>
        <taxon>Lachnospirales</taxon>
        <taxon>Lachnospiraceae</taxon>
        <taxon>Schaedlerella</taxon>
    </lineage>
</organism>
<feature type="compositionally biased region" description="Basic and acidic residues" evidence="1">
    <location>
        <begin position="161"/>
        <end position="170"/>
    </location>
</feature>
<proteinExistence type="predicted"/>
<evidence type="ECO:0000313" key="2">
    <source>
        <dbReference type="EMBL" id="RRK33888.1"/>
    </source>
</evidence>
<dbReference type="RefSeq" id="WP_125129082.1">
    <property type="nucleotide sequence ID" value="NZ_RHJS01000002.1"/>
</dbReference>
<feature type="compositionally biased region" description="Polar residues" evidence="1">
    <location>
        <begin position="14"/>
        <end position="27"/>
    </location>
</feature>
<dbReference type="AlphaFoldDB" id="A0A3R8M1I7"/>
<gene>
    <name evidence="2" type="ORF">EBB54_22900</name>
</gene>
<name>A0A3R8M1I7_9FIRM</name>
<dbReference type="Proteomes" id="UP000274920">
    <property type="component" value="Unassembled WGS sequence"/>
</dbReference>
<reference evidence="2" key="1">
    <citation type="submission" date="2018-10" db="EMBL/GenBank/DDBJ databases">
        <title>Schaedlerella arabinophila gen. nov. sp. nov., isolated from the mouse intestinal tract and comparative analysis with the genome of the closely related altered Schaedler flora strain ASF502.</title>
        <authorList>
            <person name="Miyake S."/>
            <person name="Soh M."/>
            <person name="Seedorf H."/>
        </authorList>
    </citation>
    <scope>NUCLEOTIDE SEQUENCE [LARGE SCALE GENOMIC DNA]</scope>
    <source>
        <strain evidence="2">DSM 106076</strain>
    </source>
</reference>